<keyword evidence="1" id="KW-0966">Cell projection</keyword>
<keyword evidence="1" id="KW-0969">Cilium</keyword>
<dbReference type="SUPFAM" id="SSF64518">
    <property type="entry name" value="Phase 1 flagellin"/>
    <property type="match status" value="1"/>
</dbReference>
<evidence type="ECO:0000313" key="1">
    <source>
        <dbReference type="EMBL" id="MDJ1160290.1"/>
    </source>
</evidence>
<name>A0ABT7ALM7_9HYPH</name>
<reference evidence="1 2" key="1">
    <citation type="submission" date="2023-05" db="EMBL/GenBank/DDBJ databases">
        <title>Chelatococcus sp. nov., a moderately thermophilic bacterium isolated from hot spring microbial mat.</title>
        <authorList>
            <person name="Hu C.-J."/>
            <person name="Li W.-J."/>
        </authorList>
    </citation>
    <scope>NUCLEOTIDE SEQUENCE [LARGE SCALE GENOMIC DNA]</scope>
    <source>
        <strain evidence="1 2">SYSU G07232</strain>
    </source>
</reference>
<comment type="caution">
    <text evidence="1">The sequence shown here is derived from an EMBL/GenBank/DDBJ whole genome shotgun (WGS) entry which is preliminary data.</text>
</comment>
<sequence>MSNVTLAVGVRNALVSLQNTSGLMQTIQNRLATGKKVNSALDNPSNFFLSA</sequence>
<gene>
    <name evidence="1" type="ORF">QNA08_18935</name>
</gene>
<dbReference type="Proteomes" id="UP001321492">
    <property type="component" value="Unassembled WGS sequence"/>
</dbReference>
<keyword evidence="2" id="KW-1185">Reference proteome</keyword>
<protein>
    <submittedName>
        <fullName evidence="1">Flagellar protein</fullName>
    </submittedName>
</protein>
<feature type="non-terminal residue" evidence="1">
    <location>
        <position position="51"/>
    </location>
</feature>
<evidence type="ECO:0000313" key="2">
    <source>
        <dbReference type="Proteomes" id="UP001321492"/>
    </source>
</evidence>
<dbReference type="EMBL" id="JASJEV010000035">
    <property type="protein sequence ID" value="MDJ1160290.1"/>
    <property type="molecule type" value="Genomic_DNA"/>
</dbReference>
<organism evidence="1 2">
    <name type="scientific">Chelatococcus albus</name>
    <dbReference type="NCBI Taxonomy" id="3047466"/>
    <lineage>
        <taxon>Bacteria</taxon>
        <taxon>Pseudomonadati</taxon>
        <taxon>Pseudomonadota</taxon>
        <taxon>Alphaproteobacteria</taxon>
        <taxon>Hyphomicrobiales</taxon>
        <taxon>Chelatococcaceae</taxon>
        <taxon>Chelatococcus</taxon>
    </lineage>
</organism>
<proteinExistence type="predicted"/>
<keyword evidence="1" id="KW-0282">Flagellum</keyword>
<accession>A0ABT7ALM7</accession>